<keyword evidence="2" id="KW-1185">Reference proteome</keyword>
<gene>
    <name evidence="1" type="ORF">GWK47_039811</name>
</gene>
<dbReference type="AlphaFoldDB" id="A0A8J4YJ21"/>
<dbReference type="OrthoDB" id="6629168at2759"/>
<name>A0A8J4YJ21_CHIOP</name>
<reference evidence="1" key="1">
    <citation type="submission" date="2020-07" db="EMBL/GenBank/DDBJ databases">
        <title>The High-quality genome of the commercially important snow crab, Chionoecetes opilio.</title>
        <authorList>
            <person name="Jeong J.-H."/>
            <person name="Ryu S."/>
        </authorList>
    </citation>
    <scope>NUCLEOTIDE SEQUENCE</scope>
    <source>
        <strain evidence="1">MADBK_172401_WGS</strain>
        <tissue evidence="1">Digestive gland</tissue>
    </source>
</reference>
<comment type="caution">
    <text evidence="1">The sequence shown here is derived from an EMBL/GenBank/DDBJ whole genome shotgun (WGS) entry which is preliminary data.</text>
</comment>
<sequence>MRELLRLCLLFPRRKRGTDPIPSFPVPPAKQGGWQGHIRLSRCPLFADQLELPARIQRGLRQVALLSASVHQTLARGTDSGVRSKERSGVLQALNEYPDKEVGRRGYQGSFSPPWYLSEDLIALGFLRRQSRRWGGKNGCGEPGKACVQEGI</sequence>
<dbReference type="EMBL" id="JACEEZ010006383">
    <property type="protein sequence ID" value="KAG0724821.1"/>
    <property type="molecule type" value="Genomic_DNA"/>
</dbReference>
<evidence type="ECO:0000313" key="2">
    <source>
        <dbReference type="Proteomes" id="UP000770661"/>
    </source>
</evidence>
<organism evidence="1 2">
    <name type="scientific">Chionoecetes opilio</name>
    <name type="common">Atlantic snow crab</name>
    <name type="synonym">Cancer opilio</name>
    <dbReference type="NCBI Taxonomy" id="41210"/>
    <lineage>
        <taxon>Eukaryota</taxon>
        <taxon>Metazoa</taxon>
        <taxon>Ecdysozoa</taxon>
        <taxon>Arthropoda</taxon>
        <taxon>Crustacea</taxon>
        <taxon>Multicrustacea</taxon>
        <taxon>Malacostraca</taxon>
        <taxon>Eumalacostraca</taxon>
        <taxon>Eucarida</taxon>
        <taxon>Decapoda</taxon>
        <taxon>Pleocyemata</taxon>
        <taxon>Brachyura</taxon>
        <taxon>Eubrachyura</taxon>
        <taxon>Majoidea</taxon>
        <taxon>Majidae</taxon>
        <taxon>Chionoecetes</taxon>
    </lineage>
</organism>
<accession>A0A8J4YJ21</accession>
<dbReference type="Proteomes" id="UP000770661">
    <property type="component" value="Unassembled WGS sequence"/>
</dbReference>
<evidence type="ECO:0000313" key="1">
    <source>
        <dbReference type="EMBL" id="KAG0724821.1"/>
    </source>
</evidence>
<proteinExistence type="predicted"/>
<protein>
    <submittedName>
        <fullName evidence="1">Uncharacterized protein</fullName>
    </submittedName>
</protein>